<dbReference type="AlphaFoldDB" id="A0A382DHG2"/>
<gene>
    <name evidence="1" type="ORF">METZ01_LOCUS190443</name>
</gene>
<sequence>MDPLSETDPRPTDRPNTDLVRRLAARALDHVVDPPRGDDPVVRFASPEELVTAF</sequence>
<accession>A0A382DHG2</accession>
<dbReference type="EMBL" id="UINC01039301">
    <property type="protein sequence ID" value="SVB37589.1"/>
    <property type="molecule type" value="Genomic_DNA"/>
</dbReference>
<protein>
    <submittedName>
        <fullName evidence="1">Uncharacterized protein</fullName>
    </submittedName>
</protein>
<reference evidence="1" key="1">
    <citation type="submission" date="2018-05" db="EMBL/GenBank/DDBJ databases">
        <authorList>
            <person name="Lanie J.A."/>
            <person name="Ng W.-L."/>
            <person name="Kazmierczak K.M."/>
            <person name="Andrzejewski T.M."/>
            <person name="Davidsen T.M."/>
            <person name="Wayne K.J."/>
            <person name="Tettelin H."/>
            <person name="Glass J.I."/>
            <person name="Rusch D."/>
            <person name="Podicherti R."/>
            <person name="Tsui H.-C.T."/>
            <person name="Winkler M.E."/>
        </authorList>
    </citation>
    <scope>NUCLEOTIDE SEQUENCE</scope>
</reference>
<name>A0A382DHG2_9ZZZZ</name>
<proteinExistence type="predicted"/>
<evidence type="ECO:0000313" key="1">
    <source>
        <dbReference type="EMBL" id="SVB37589.1"/>
    </source>
</evidence>
<organism evidence="1">
    <name type="scientific">marine metagenome</name>
    <dbReference type="NCBI Taxonomy" id="408172"/>
    <lineage>
        <taxon>unclassified sequences</taxon>
        <taxon>metagenomes</taxon>
        <taxon>ecological metagenomes</taxon>
    </lineage>
</organism>
<feature type="non-terminal residue" evidence="1">
    <location>
        <position position="54"/>
    </location>
</feature>